<feature type="compositionally biased region" description="Basic and acidic residues" evidence="1">
    <location>
        <begin position="411"/>
        <end position="430"/>
    </location>
</feature>
<organism evidence="2">
    <name type="scientific">uncultured Nocardioidaceae bacterium</name>
    <dbReference type="NCBI Taxonomy" id="253824"/>
    <lineage>
        <taxon>Bacteria</taxon>
        <taxon>Bacillati</taxon>
        <taxon>Actinomycetota</taxon>
        <taxon>Actinomycetes</taxon>
        <taxon>Propionibacteriales</taxon>
        <taxon>Nocardioidaceae</taxon>
        <taxon>environmental samples</taxon>
    </lineage>
</organism>
<feature type="compositionally biased region" description="Basic and acidic residues" evidence="1">
    <location>
        <begin position="212"/>
        <end position="224"/>
    </location>
</feature>
<feature type="compositionally biased region" description="Basic and acidic residues" evidence="1">
    <location>
        <begin position="246"/>
        <end position="256"/>
    </location>
</feature>
<feature type="non-terminal residue" evidence="2">
    <location>
        <position position="1"/>
    </location>
</feature>
<feature type="compositionally biased region" description="Low complexity" evidence="1">
    <location>
        <begin position="133"/>
        <end position="147"/>
    </location>
</feature>
<dbReference type="EMBL" id="CADCUI010000066">
    <property type="protein sequence ID" value="CAA9361605.1"/>
    <property type="molecule type" value="Genomic_DNA"/>
</dbReference>
<feature type="compositionally biased region" description="Basic and acidic residues" evidence="1">
    <location>
        <begin position="39"/>
        <end position="57"/>
    </location>
</feature>
<feature type="compositionally biased region" description="Basic and acidic residues" evidence="1">
    <location>
        <begin position="364"/>
        <end position="403"/>
    </location>
</feature>
<gene>
    <name evidence="2" type="ORF">AVDCRST_MAG34-2524</name>
</gene>
<dbReference type="AlphaFoldDB" id="A0A6J4MML7"/>
<feature type="region of interest" description="Disordered" evidence="1">
    <location>
        <begin position="334"/>
        <end position="430"/>
    </location>
</feature>
<sequence>ARRLRQRVPHPGPAAQAAAGARDHRDLPVRLPAAGSRGQRAERAVLRQPGAEREPLRADQPVLRRCPAAAHRLRAGHHALHHREHHPAAAGRRDPAARGPQEGGPGGSEQDHAVHPLRHAGAGDPAGHRHRGAGPVRSAAPVRPAAALRQRHRHDADHGRDHDRRHLGDHVVRRADHRPRHRQRHVDPDLHAGRRHLPGVPVGAEDGAGLGRLRDGDRDRPGDRRHGHLHGAGPATDPGAVRPPHGRPEDVRRLLDVHPAQGEPGRHHPGDLLVQPALPAGAGDAVRPAGQQPDHAVGLRLPRAWRPPVLHAAVLRPDGLLHLLLRLDHLQPRGGRRQHEEVRRLHPRHPGGPADRGVPLLRPVPDHRPRCDVPRTRRADPADRAGARRGEPELPLRRHLDPHHGRRRARHGEADREPAPAAELRRIPPL</sequence>
<feature type="non-terminal residue" evidence="2">
    <location>
        <position position="430"/>
    </location>
</feature>
<feature type="compositionally biased region" description="Basic residues" evidence="1">
    <location>
        <begin position="71"/>
        <end position="85"/>
    </location>
</feature>
<feature type="compositionally biased region" description="Basic and acidic residues" evidence="1">
    <location>
        <begin position="334"/>
        <end position="344"/>
    </location>
</feature>
<evidence type="ECO:0000256" key="1">
    <source>
        <dbReference type="SAM" id="MobiDB-lite"/>
    </source>
</evidence>
<accession>A0A6J4MML7</accession>
<name>A0A6J4MML7_9ACTN</name>
<reference evidence="2" key="1">
    <citation type="submission" date="2020-02" db="EMBL/GenBank/DDBJ databases">
        <authorList>
            <person name="Meier V. D."/>
        </authorList>
    </citation>
    <scope>NUCLEOTIDE SEQUENCE</scope>
    <source>
        <strain evidence="2">AVDCRST_MAG34</strain>
    </source>
</reference>
<feature type="compositionally biased region" description="Basic residues" evidence="1">
    <location>
        <begin position="175"/>
        <end position="184"/>
    </location>
</feature>
<evidence type="ECO:0000313" key="2">
    <source>
        <dbReference type="EMBL" id="CAA9361605.1"/>
    </source>
</evidence>
<feature type="region of interest" description="Disordered" evidence="1">
    <location>
        <begin position="1"/>
        <end position="293"/>
    </location>
</feature>
<protein>
    <submittedName>
        <fullName evidence="2">Protein translocase subunit SecY</fullName>
    </submittedName>
</protein>
<feature type="compositionally biased region" description="Basic and acidic residues" evidence="1">
    <location>
        <begin position="154"/>
        <end position="174"/>
    </location>
</feature>
<proteinExistence type="predicted"/>